<accession>A0AAX6FNY1</accession>
<protein>
    <submittedName>
        <fullName evidence="1">Uncharacterized protein</fullName>
    </submittedName>
</protein>
<dbReference type="EMBL" id="JANAVB010027399">
    <property type="protein sequence ID" value="KAJ6818050.1"/>
    <property type="molecule type" value="Genomic_DNA"/>
</dbReference>
<sequence length="18" mass="2009">MIKISFPVGLESNQSVPY</sequence>
<gene>
    <name evidence="1" type="ORF">M6B38_408540</name>
</gene>
<name>A0AAX6FNY1_IRIPA</name>
<keyword evidence="2" id="KW-1185">Reference proteome</keyword>
<reference evidence="1" key="2">
    <citation type="submission" date="2023-04" db="EMBL/GenBank/DDBJ databases">
        <authorList>
            <person name="Bruccoleri R.E."/>
            <person name="Oakeley E.J."/>
            <person name="Faust A.-M."/>
            <person name="Dessus-Babus S."/>
            <person name="Altorfer M."/>
            <person name="Burckhardt D."/>
            <person name="Oertli M."/>
            <person name="Naumann U."/>
            <person name="Petersen F."/>
            <person name="Wong J."/>
        </authorList>
    </citation>
    <scope>NUCLEOTIDE SEQUENCE</scope>
    <source>
        <strain evidence="1">GSM-AAB239-AS_SAM_17_03QT</strain>
        <tissue evidence="1">Leaf</tissue>
    </source>
</reference>
<evidence type="ECO:0000313" key="1">
    <source>
        <dbReference type="EMBL" id="KAJ6818050.1"/>
    </source>
</evidence>
<dbReference type="AlphaFoldDB" id="A0AAX6FNY1"/>
<dbReference type="Proteomes" id="UP001140949">
    <property type="component" value="Unassembled WGS sequence"/>
</dbReference>
<comment type="caution">
    <text evidence="1">The sequence shown here is derived from an EMBL/GenBank/DDBJ whole genome shotgun (WGS) entry which is preliminary data.</text>
</comment>
<organism evidence="1 2">
    <name type="scientific">Iris pallida</name>
    <name type="common">Sweet iris</name>
    <dbReference type="NCBI Taxonomy" id="29817"/>
    <lineage>
        <taxon>Eukaryota</taxon>
        <taxon>Viridiplantae</taxon>
        <taxon>Streptophyta</taxon>
        <taxon>Embryophyta</taxon>
        <taxon>Tracheophyta</taxon>
        <taxon>Spermatophyta</taxon>
        <taxon>Magnoliopsida</taxon>
        <taxon>Liliopsida</taxon>
        <taxon>Asparagales</taxon>
        <taxon>Iridaceae</taxon>
        <taxon>Iridoideae</taxon>
        <taxon>Irideae</taxon>
        <taxon>Iris</taxon>
    </lineage>
</organism>
<evidence type="ECO:0000313" key="2">
    <source>
        <dbReference type="Proteomes" id="UP001140949"/>
    </source>
</evidence>
<proteinExistence type="predicted"/>
<reference evidence="1" key="1">
    <citation type="journal article" date="2023" name="GigaByte">
        <title>Genome assembly of the bearded iris, Iris pallida Lam.</title>
        <authorList>
            <person name="Bruccoleri R.E."/>
            <person name="Oakeley E.J."/>
            <person name="Faust A.M.E."/>
            <person name="Altorfer M."/>
            <person name="Dessus-Babus S."/>
            <person name="Burckhardt D."/>
            <person name="Oertli M."/>
            <person name="Naumann U."/>
            <person name="Petersen F."/>
            <person name="Wong J."/>
        </authorList>
    </citation>
    <scope>NUCLEOTIDE SEQUENCE</scope>
    <source>
        <strain evidence="1">GSM-AAB239-AS_SAM_17_03QT</strain>
    </source>
</reference>